<sequence length="124" mass="13252">IDLGGTGVLVVDTRVRRDTPVTNVDFPTPDCRSGEQLGTCLNTYHRSRHPEEEQDLAVGAALDAGAWGASLLVDDPGRPVVAVADPGRLSAVRGYVSEAFREAELRAPRYLTIRPTAGAIRITA</sequence>
<feature type="non-terminal residue" evidence="1">
    <location>
        <position position="1"/>
    </location>
</feature>
<accession>A0ABW3M7U1</accession>
<proteinExistence type="predicted"/>
<organism evidence="1 2">
    <name type="scientific">Kibdelosporangium lantanae</name>
    <dbReference type="NCBI Taxonomy" id="1497396"/>
    <lineage>
        <taxon>Bacteria</taxon>
        <taxon>Bacillati</taxon>
        <taxon>Actinomycetota</taxon>
        <taxon>Actinomycetes</taxon>
        <taxon>Pseudonocardiales</taxon>
        <taxon>Pseudonocardiaceae</taxon>
        <taxon>Kibdelosporangium</taxon>
    </lineage>
</organism>
<comment type="caution">
    <text evidence="1">The sequence shown here is derived from an EMBL/GenBank/DDBJ whole genome shotgun (WGS) entry which is preliminary data.</text>
</comment>
<reference evidence="2" key="1">
    <citation type="journal article" date="2019" name="Int. J. Syst. Evol. Microbiol.">
        <title>The Global Catalogue of Microorganisms (GCM) 10K type strain sequencing project: providing services to taxonomists for standard genome sequencing and annotation.</title>
        <authorList>
            <consortium name="The Broad Institute Genomics Platform"/>
            <consortium name="The Broad Institute Genome Sequencing Center for Infectious Disease"/>
            <person name="Wu L."/>
            <person name="Ma J."/>
        </authorList>
    </citation>
    <scope>NUCLEOTIDE SEQUENCE [LARGE SCALE GENOMIC DNA]</scope>
    <source>
        <strain evidence="2">JCM 31486</strain>
    </source>
</reference>
<keyword evidence="2" id="KW-1185">Reference proteome</keyword>
<name>A0ABW3M7U1_9PSEU</name>
<dbReference type="Proteomes" id="UP001597045">
    <property type="component" value="Unassembled WGS sequence"/>
</dbReference>
<evidence type="ECO:0000313" key="1">
    <source>
        <dbReference type="EMBL" id="MFD1045965.1"/>
    </source>
</evidence>
<evidence type="ECO:0000313" key="2">
    <source>
        <dbReference type="Proteomes" id="UP001597045"/>
    </source>
</evidence>
<gene>
    <name evidence="1" type="ORF">ACFQ1S_10500</name>
</gene>
<protein>
    <submittedName>
        <fullName evidence="1">Uncharacterized protein</fullName>
    </submittedName>
</protein>
<dbReference type="EMBL" id="JBHTIS010000470">
    <property type="protein sequence ID" value="MFD1045965.1"/>
    <property type="molecule type" value="Genomic_DNA"/>
</dbReference>